<name>A0A914D0Z6_9BILA</name>
<feature type="domain" description="K Homology" evidence="2">
    <location>
        <begin position="68"/>
        <end position="99"/>
    </location>
</feature>
<keyword evidence="3" id="KW-1185">Reference proteome</keyword>
<dbReference type="Proteomes" id="UP000887540">
    <property type="component" value="Unplaced"/>
</dbReference>
<accession>A0A914D0Z6</accession>
<evidence type="ECO:0000313" key="4">
    <source>
        <dbReference type="WBParaSite" id="ACRNAN_scaffold1688.g12797.t1"/>
    </source>
</evidence>
<dbReference type="SUPFAM" id="SSF54791">
    <property type="entry name" value="Eukaryotic type KH-domain (KH-domain type I)"/>
    <property type="match status" value="1"/>
</dbReference>
<dbReference type="AlphaFoldDB" id="A0A914D0Z6"/>
<dbReference type="InterPro" id="IPR004088">
    <property type="entry name" value="KH_dom_type_1"/>
</dbReference>
<evidence type="ECO:0000313" key="3">
    <source>
        <dbReference type="Proteomes" id="UP000887540"/>
    </source>
</evidence>
<reference evidence="4" key="1">
    <citation type="submission" date="2022-11" db="UniProtKB">
        <authorList>
            <consortium name="WormBaseParasite"/>
        </authorList>
    </citation>
    <scope>IDENTIFICATION</scope>
</reference>
<dbReference type="WBParaSite" id="ACRNAN_scaffold1688.g12797.t1">
    <property type="protein sequence ID" value="ACRNAN_scaffold1688.g12797.t1"/>
    <property type="gene ID" value="ACRNAN_scaffold1688.g12797"/>
</dbReference>
<keyword evidence="1" id="KW-0694">RNA-binding</keyword>
<evidence type="ECO:0000259" key="2">
    <source>
        <dbReference type="Pfam" id="PF00013"/>
    </source>
</evidence>
<dbReference type="Pfam" id="PF00013">
    <property type="entry name" value="KH_1"/>
    <property type="match status" value="1"/>
</dbReference>
<organism evidence="3 4">
    <name type="scientific">Acrobeloides nanus</name>
    <dbReference type="NCBI Taxonomy" id="290746"/>
    <lineage>
        <taxon>Eukaryota</taxon>
        <taxon>Metazoa</taxon>
        <taxon>Ecdysozoa</taxon>
        <taxon>Nematoda</taxon>
        <taxon>Chromadorea</taxon>
        <taxon>Rhabditida</taxon>
        <taxon>Tylenchina</taxon>
        <taxon>Cephalobomorpha</taxon>
        <taxon>Cephaloboidea</taxon>
        <taxon>Cephalobidae</taxon>
        <taxon>Acrobeloides</taxon>
    </lineage>
</organism>
<protein>
    <submittedName>
        <fullName evidence="4">K Homology domain-containing protein</fullName>
    </submittedName>
</protein>
<sequence>MQNQLRASVPVNNGYTTSVSGSFSMPQQMNAESSNVTSAGIVNAQHSNNRTMPRMAFVGPRDNNELSLKMIVNAKYVGAIIGQNGSIIREISQETKAKCIGK</sequence>
<evidence type="ECO:0000256" key="1">
    <source>
        <dbReference type="PROSITE-ProRule" id="PRU00117"/>
    </source>
</evidence>
<dbReference type="PROSITE" id="PS50084">
    <property type="entry name" value="KH_TYPE_1"/>
    <property type="match status" value="1"/>
</dbReference>
<dbReference type="InterPro" id="IPR036612">
    <property type="entry name" value="KH_dom_type_1_sf"/>
</dbReference>
<dbReference type="GO" id="GO:0003723">
    <property type="term" value="F:RNA binding"/>
    <property type="evidence" value="ECO:0007669"/>
    <property type="project" value="UniProtKB-UniRule"/>
</dbReference>
<proteinExistence type="predicted"/>
<dbReference type="Gene3D" id="3.30.310.210">
    <property type="match status" value="1"/>
</dbReference>